<accession>A0A6P1TRX0</accession>
<gene>
    <name evidence="9" type="ORF">Ana3638_18325</name>
</gene>
<keyword evidence="7 8" id="KW-0472">Membrane</keyword>
<dbReference type="KEGG" id="anr:Ana3638_18325"/>
<evidence type="ECO:0000313" key="10">
    <source>
        <dbReference type="Proteomes" id="UP000464314"/>
    </source>
</evidence>
<keyword evidence="5" id="KW-0378">Hydrolase</keyword>
<evidence type="ECO:0008006" key="11">
    <source>
        <dbReference type="Google" id="ProtNLM"/>
    </source>
</evidence>
<keyword evidence="3" id="KW-0645">Protease</keyword>
<evidence type="ECO:0000256" key="4">
    <source>
        <dbReference type="ARBA" id="ARBA00022692"/>
    </source>
</evidence>
<evidence type="ECO:0000256" key="7">
    <source>
        <dbReference type="ARBA" id="ARBA00023136"/>
    </source>
</evidence>
<feature type="transmembrane region" description="Helical" evidence="8">
    <location>
        <begin position="168"/>
        <end position="187"/>
    </location>
</feature>
<dbReference type="GO" id="GO:0006508">
    <property type="term" value="P:proteolysis"/>
    <property type="evidence" value="ECO:0007669"/>
    <property type="project" value="UniProtKB-KW"/>
</dbReference>
<dbReference type="EMBL" id="CP048000">
    <property type="protein sequence ID" value="QHQ62496.1"/>
    <property type="molecule type" value="Genomic_DNA"/>
</dbReference>
<feature type="transmembrane region" description="Helical" evidence="8">
    <location>
        <begin position="41"/>
        <end position="67"/>
    </location>
</feature>
<keyword evidence="10" id="KW-1185">Reference proteome</keyword>
<keyword evidence="1" id="KW-1003">Cell membrane</keyword>
<organism evidence="9 10">
    <name type="scientific">Anaerocolumna sedimenticola</name>
    <dbReference type="NCBI Taxonomy" id="2696063"/>
    <lineage>
        <taxon>Bacteria</taxon>
        <taxon>Bacillati</taxon>
        <taxon>Bacillota</taxon>
        <taxon>Clostridia</taxon>
        <taxon>Lachnospirales</taxon>
        <taxon>Lachnospiraceae</taxon>
        <taxon>Anaerocolumna</taxon>
    </lineage>
</organism>
<dbReference type="RefSeq" id="WP_161839319.1">
    <property type="nucleotide sequence ID" value="NZ_CP048000.1"/>
</dbReference>
<name>A0A6P1TRX0_9FIRM</name>
<dbReference type="GO" id="GO:0016020">
    <property type="term" value="C:membrane"/>
    <property type="evidence" value="ECO:0007669"/>
    <property type="project" value="InterPro"/>
</dbReference>
<reference evidence="9 10" key="1">
    <citation type="submission" date="2020-01" db="EMBL/GenBank/DDBJ databases">
        <title>Genome analysis of Anaerocolumna sp. CBA3638.</title>
        <authorList>
            <person name="Kim J."/>
            <person name="Roh S.W."/>
        </authorList>
    </citation>
    <scope>NUCLEOTIDE SEQUENCE [LARGE SCALE GENOMIC DNA]</scope>
    <source>
        <strain evidence="9 10">CBA3638</strain>
    </source>
</reference>
<evidence type="ECO:0000256" key="3">
    <source>
        <dbReference type="ARBA" id="ARBA00022670"/>
    </source>
</evidence>
<dbReference type="GO" id="GO:0008233">
    <property type="term" value="F:peptidase activity"/>
    <property type="evidence" value="ECO:0007669"/>
    <property type="project" value="UniProtKB-KW"/>
</dbReference>
<dbReference type="SMART" id="SM00793">
    <property type="entry name" value="AgrB"/>
    <property type="match status" value="1"/>
</dbReference>
<evidence type="ECO:0000256" key="8">
    <source>
        <dbReference type="SAM" id="Phobius"/>
    </source>
</evidence>
<evidence type="ECO:0000256" key="2">
    <source>
        <dbReference type="ARBA" id="ARBA00022654"/>
    </source>
</evidence>
<evidence type="ECO:0000313" key="9">
    <source>
        <dbReference type="EMBL" id="QHQ62496.1"/>
    </source>
</evidence>
<keyword evidence="4 8" id="KW-0812">Transmembrane</keyword>
<sequence>MFSKASVSLTNRLIKNNMIKQEDFEIYQFGIENFLMRACHIVSYLILGICFRLLPELVIFLIAFVPLRENSGGYHAKTPLKCYFLSCLAVLTFLCLVRFSPVSIMEYSAILSLASSLILFLIVPVESENKPLDDTELTYYKSKAGFLIIIELALVLIFKMLLWNELSFIITLSLTFELLIALAGINLKSRKSMIQG</sequence>
<dbReference type="Proteomes" id="UP000464314">
    <property type="component" value="Chromosome"/>
</dbReference>
<dbReference type="InterPro" id="IPR006741">
    <property type="entry name" value="AgrB"/>
</dbReference>
<dbReference type="AlphaFoldDB" id="A0A6P1TRX0"/>
<protein>
    <recommendedName>
        <fullName evidence="11">Accessory gene regulator B</fullName>
    </recommendedName>
</protein>
<keyword evidence="2" id="KW-0673">Quorum sensing</keyword>
<evidence type="ECO:0000256" key="5">
    <source>
        <dbReference type="ARBA" id="ARBA00022801"/>
    </source>
</evidence>
<evidence type="ECO:0000256" key="1">
    <source>
        <dbReference type="ARBA" id="ARBA00022475"/>
    </source>
</evidence>
<feature type="transmembrane region" description="Helical" evidence="8">
    <location>
        <begin position="79"/>
        <end position="99"/>
    </location>
</feature>
<evidence type="ECO:0000256" key="6">
    <source>
        <dbReference type="ARBA" id="ARBA00022989"/>
    </source>
</evidence>
<proteinExistence type="predicted"/>
<feature type="transmembrane region" description="Helical" evidence="8">
    <location>
        <begin position="144"/>
        <end position="162"/>
    </location>
</feature>
<keyword evidence="6 8" id="KW-1133">Transmembrane helix</keyword>
<dbReference type="Pfam" id="PF04647">
    <property type="entry name" value="AgrB"/>
    <property type="match status" value="1"/>
</dbReference>
<feature type="transmembrane region" description="Helical" evidence="8">
    <location>
        <begin position="105"/>
        <end position="123"/>
    </location>
</feature>
<dbReference type="GO" id="GO:0009372">
    <property type="term" value="P:quorum sensing"/>
    <property type="evidence" value="ECO:0007669"/>
    <property type="project" value="UniProtKB-KW"/>
</dbReference>